<organism evidence="5 6">
    <name type="scientific">Alistipes hominis</name>
    <dbReference type="NCBI Taxonomy" id="2763015"/>
    <lineage>
        <taxon>Bacteria</taxon>
        <taxon>Pseudomonadati</taxon>
        <taxon>Bacteroidota</taxon>
        <taxon>Bacteroidia</taxon>
        <taxon>Bacteroidales</taxon>
        <taxon>Rikenellaceae</taxon>
        <taxon>Alistipes</taxon>
    </lineage>
</organism>
<gene>
    <name evidence="5" type="ORF">H8S08_10080</name>
</gene>
<reference evidence="5 6" key="1">
    <citation type="submission" date="2020-08" db="EMBL/GenBank/DDBJ databases">
        <title>Genome public.</title>
        <authorList>
            <person name="Liu C."/>
            <person name="Sun Q."/>
        </authorList>
    </citation>
    <scope>NUCLEOTIDE SEQUENCE [LARGE SCALE GENOMIC DNA]</scope>
    <source>
        <strain evidence="5 6">New-7</strain>
    </source>
</reference>
<evidence type="ECO:0000313" key="6">
    <source>
        <dbReference type="Proteomes" id="UP000636891"/>
    </source>
</evidence>
<dbReference type="InterPro" id="IPR018357">
    <property type="entry name" value="Hexapep_transf_CS"/>
</dbReference>
<dbReference type="PANTHER" id="PTHR23416">
    <property type="entry name" value="SIALIC ACID SYNTHASE-RELATED"/>
    <property type="match status" value="1"/>
</dbReference>
<dbReference type="RefSeq" id="WP_118457180.1">
    <property type="nucleotide sequence ID" value="NZ_JACOOK010000005.1"/>
</dbReference>
<accession>A0ABR7CP25</accession>
<dbReference type="Pfam" id="PF14602">
    <property type="entry name" value="Hexapep_2"/>
    <property type="match status" value="1"/>
</dbReference>
<dbReference type="EMBL" id="JACOOK010000005">
    <property type="protein sequence ID" value="MBC5617359.1"/>
    <property type="molecule type" value="Genomic_DNA"/>
</dbReference>
<comment type="caution">
    <text evidence="5">The sequence shown here is derived from an EMBL/GenBank/DDBJ whole genome shotgun (WGS) entry which is preliminary data.</text>
</comment>
<evidence type="ECO:0000256" key="4">
    <source>
        <dbReference type="ARBA" id="ARBA00023315"/>
    </source>
</evidence>
<evidence type="ECO:0000256" key="1">
    <source>
        <dbReference type="ARBA" id="ARBA00007274"/>
    </source>
</evidence>
<evidence type="ECO:0000313" key="5">
    <source>
        <dbReference type="EMBL" id="MBC5617359.1"/>
    </source>
</evidence>
<sequence length="203" mass="21914">MSLKEKIKQNPELKRRLLNAMVHPVKTRPRGWLRLFRRFYTERGKGSVVCRNARLDIVPFNPFSLGARSVIEDFSTVNNAVGAVRIGDRSRIGLGNTIIGPVRIGDDVNLAQGITVSGLNHNFENICAPIAAQGVSTSEVVIADDVWIGANAVILAGVSIGSHSVVAAGAVVTKNVPECCVAAGNPARIVKYYDREAGLWKKN</sequence>
<protein>
    <submittedName>
        <fullName evidence="5">Acyltransferase</fullName>
    </submittedName>
</protein>
<dbReference type="GO" id="GO:0016746">
    <property type="term" value="F:acyltransferase activity"/>
    <property type="evidence" value="ECO:0007669"/>
    <property type="project" value="UniProtKB-KW"/>
</dbReference>
<dbReference type="Pfam" id="PF00132">
    <property type="entry name" value="Hexapep"/>
    <property type="match status" value="1"/>
</dbReference>
<dbReference type="InterPro" id="IPR001451">
    <property type="entry name" value="Hexapep"/>
</dbReference>
<evidence type="ECO:0000256" key="3">
    <source>
        <dbReference type="ARBA" id="ARBA00022737"/>
    </source>
</evidence>
<dbReference type="InterPro" id="IPR051159">
    <property type="entry name" value="Hexapeptide_acetyltransf"/>
</dbReference>
<keyword evidence="6" id="KW-1185">Reference proteome</keyword>
<dbReference type="InterPro" id="IPR011004">
    <property type="entry name" value="Trimer_LpxA-like_sf"/>
</dbReference>
<evidence type="ECO:0000256" key="2">
    <source>
        <dbReference type="ARBA" id="ARBA00022679"/>
    </source>
</evidence>
<dbReference type="PANTHER" id="PTHR23416:SF23">
    <property type="entry name" value="ACETYLTRANSFERASE C18B11.09C-RELATED"/>
    <property type="match status" value="1"/>
</dbReference>
<dbReference type="Gene3D" id="2.160.10.10">
    <property type="entry name" value="Hexapeptide repeat proteins"/>
    <property type="match status" value="1"/>
</dbReference>
<dbReference type="SUPFAM" id="SSF51161">
    <property type="entry name" value="Trimeric LpxA-like enzymes"/>
    <property type="match status" value="1"/>
</dbReference>
<comment type="similarity">
    <text evidence="1">Belongs to the transferase hexapeptide repeat family.</text>
</comment>
<keyword evidence="4 5" id="KW-0012">Acyltransferase</keyword>
<dbReference type="CDD" id="cd04647">
    <property type="entry name" value="LbH_MAT_like"/>
    <property type="match status" value="1"/>
</dbReference>
<keyword evidence="2" id="KW-0808">Transferase</keyword>
<name>A0ABR7CP25_9BACT</name>
<dbReference type="Proteomes" id="UP000636891">
    <property type="component" value="Unassembled WGS sequence"/>
</dbReference>
<proteinExistence type="inferred from homology"/>
<dbReference type="PROSITE" id="PS00101">
    <property type="entry name" value="HEXAPEP_TRANSFERASES"/>
    <property type="match status" value="1"/>
</dbReference>
<keyword evidence="3" id="KW-0677">Repeat</keyword>